<keyword evidence="1" id="KW-1133">Transmembrane helix</keyword>
<dbReference type="EMBL" id="BART01037042">
    <property type="protein sequence ID" value="GAH05468.1"/>
    <property type="molecule type" value="Genomic_DNA"/>
</dbReference>
<feature type="transmembrane region" description="Helical" evidence="1">
    <location>
        <begin position="7"/>
        <end position="32"/>
    </location>
</feature>
<evidence type="ECO:0000256" key="1">
    <source>
        <dbReference type="SAM" id="Phobius"/>
    </source>
</evidence>
<sequence length="66" mass="7549">MRLTNVILAIILWLFIPISFLIVLLFELFVYFGSGSEIENLCGLFILPIILFILGFIVLYLGKDKV</sequence>
<dbReference type="AlphaFoldDB" id="X1E9Z6"/>
<comment type="caution">
    <text evidence="2">The sequence shown here is derived from an EMBL/GenBank/DDBJ whole genome shotgun (WGS) entry which is preliminary data.</text>
</comment>
<protein>
    <submittedName>
        <fullName evidence="2">Uncharacterized protein</fullName>
    </submittedName>
</protein>
<feature type="transmembrane region" description="Helical" evidence="1">
    <location>
        <begin position="44"/>
        <end position="62"/>
    </location>
</feature>
<feature type="non-terminal residue" evidence="2">
    <location>
        <position position="66"/>
    </location>
</feature>
<name>X1E9Z6_9ZZZZ</name>
<accession>X1E9Z6</accession>
<organism evidence="2">
    <name type="scientific">marine sediment metagenome</name>
    <dbReference type="NCBI Taxonomy" id="412755"/>
    <lineage>
        <taxon>unclassified sequences</taxon>
        <taxon>metagenomes</taxon>
        <taxon>ecological metagenomes</taxon>
    </lineage>
</organism>
<keyword evidence="1" id="KW-0472">Membrane</keyword>
<proteinExistence type="predicted"/>
<evidence type="ECO:0000313" key="2">
    <source>
        <dbReference type="EMBL" id="GAH05468.1"/>
    </source>
</evidence>
<reference evidence="2" key="1">
    <citation type="journal article" date="2014" name="Front. Microbiol.">
        <title>High frequency of phylogenetically diverse reductive dehalogenase-homologous genes in deep subseafloor sedimentary metagenomes.</title>
        <authorList>
            <person name="Kawai M."/>
            <person name="Futagami T."/>
            <person name="Toyoda A."/>
            <person name="Takaki Y."/>
            <person name="Nishi S."/>
            <person name="Hori S."/>
            <person name="Arai W."/>
            <person name="Tsubouchi T."/>
            <person name="Morono Y."/>
            <person name="Uchiyama I."/>
            <person name="Ito T."/>
            <person name="Fujiyama A."/>
            <person name="Inagaki F."/>
            <person name="Takami H."/>
        </authorList>
    </citation>
    <scope>NUCLEOTIDE SEQUENCE</scope>
    <source>
        <strain evidence="2">Expedition CK06-06</strain>
    </source>
</reference>
<gene>
    <name evidence="2" type="ORF">S01H4_62171</name>
</gene>
<keyword evidence="1" id="KW-0812">Transmembrane</keyword>